<gene>
    <name evidence="2" type="primary">LOC118429776</name>
</gene>
<proteinExistence type="predicted"/>
<protein>
    <submittedName>
        <fullName evidence="2">Uncharacterized protein LOC118429776</fullName>
    </submittedName>
</protein>
<dbReference type="RefSeq" id="XP_035696302.1">
    <property type="nucleotide sequence ID" value="XM_035840409.1"/>
</dbReference>
<dbReference type="Pfam" id="PF02393">
    <property type="entry name" value="US22"/>
    <property type="match status" value="1"/>
</dbReference>
<organism evidence="1 2">
    <name type="scientific">Branchiostoma floridae</name>
    <name type="common">Florida lancelet</name>
    <name type="synonym">Amphioxus</name>
    <dbReference type="NCBI Taxonomy" id="7739"/>
    <lineage>
        <taxon>Eukaryota</taxon>
        <taxon>Metazoa</taxon>
        <taxon>Chordata</taxon>
        <taxon>Cephalochordata</taxon>
        <taxon>Leptocardii</taxon>
        <taxon>Amphioxiformes</taxon>
        <taxon>Branchiostomatidae</taxon>
        <taxon>Branchiostoma</taxon>
    </lineage>
</organism>
<keyword evidence="1" id="KW-1185">Reference proteome</keyword>
<sequence length="288" mass="33201">MLEENRILVYNKDKEVVLWKNGIRSPVNITSVFFARAVLPIESKEAKLEKERACLPYKSPKKLQAFFQEYRSTSLPLGSNGDIFAPREGGSSDMERFRVWECGFEYVNPPEKLIVIGHFQGDAAVMVGTKSGKVYLDKDEIVYNVADTLSDFADKGCRKNPTFFDFCLARPKDVNSLPCAAGTYKDEKLAEDIPEEDRWTFIGHDPKELETDREKARRLYAERADYFKHPPEDFLDFSNEENQSQSESFFAQFDPNEVNQEPFWSWPCQDIPTSNPFNQHAFQLCVET</sequence>
<name>A0A9J7N7Q4_BRAFL</name>
<accession>A0A9J7N7Q4</accession>
<reference evidence="2" key="2">
    <citation type="submission" date="2025-08" db="UniProtKB">
        <authorList>
            <consortium name="RefSeq"/>
        </authorList>
    </citation>
    <scope>IDENTIFICATION</scope>
    <source>
        <strain evidence="2">S238N-H82</strain>
        <tissue evidence="2">Testes</tissue>
    </source>
</reference>
<dbReference type="InterPro" id="IPR003360">
    <property type="entry name" value="US22-like"/>
</dbReference>
<dbReference type="AlphaFoldDB" id="A0A9J7N7Q4"/>
<dbReference type="KEGG" id="bfo:118429776"/>
<dbReference type="OrthoDB" id="10404079at2759"/>
<dbReference type="GeneID" id="118429776"/>
<evidence type="ECO:0000313" key="1">
    <source>
        <dbReference type="Proteomes" id="UP000001554"/>
    </source>
</evidence>
<evidence type="ECO:0000313" key="2">
    <source>
        <dbReference type="RefSeq" id="XP_035696302.1"/>
    </source>
</evidence>
<dbReference type="Proteomes" id="UP000001554">
    <property type="component" value="Chromosome 13"/>
</dbReference>
<reference evidence="1" key="1">
    <citation type="journal article" date="2020" name="Nat. Ecol. Evol.">
        <title>Deeply conserved synteny resolves early events in vertebrate evolution.</title>
        <authorList>
            <person name="Simakov O."/>
            <person name="Marletaz F."/>
            <person name="Yue J.X."/>
            <person name="O'Connell B."/>
            <person name="Jenkins J."/>
            <person name="Brandt A."/>
            <person name="Calef R."/>
            <person name="Tung C.H."/>
            <person name="Huang T.K."/>
            <person name="Schmutz J."/>
            <person name="Satoh N."/>
            <person name="Yu J.K."/>
            <person name="Putnam N.H."/>
            <person name="Green R.E."/>
            <person name="Rokhsar D.S."/>
        </authorList>
    </citation>
    <scope>NUCLEOTIDE SEQUENCE [LARGE SCALE GENOMIC DNA]</scope>
    <source>
        <strain evidence="1">S238N-H82</strain>
    </source>
</reference>